<organism evidence="10 11">
    <name type="scientific">Pueribacillus theae</name>
    <dbReference type="NCBI Taxonomy" id="2171751"/>
    <lineage>
        <taxon>Bacteria</taxon>
        <taxon>Bacillati</taxon>
        <taxon>Bacillota</taxon>
        <taxon>Bacilli</taxon>
        <taxon>Bacillales</taxon>
        <taxon>Bacillaceae</taxon>
        <taxon>Pueribacillus</taxon>
    </lineage>
</organism>
<comment type="similarity">
    <text evidence="2 6">Belongs to the acyl-CoA dehydrogenase family.</text>
</comment>
<evidence type="ECO:0000259" key="8">
    <source>
        <dbReference type="Pfam" id="PF02770"/>
    </source>
</evidence>
<dbReference type="InterPro" id="IPR009100">
    <property type="entry name" value="AcylCoA_DH/oxidase_NM_dom_sf"/>
</dbReference>
<evidence type="ECO:0000256" key="3">
    <source>
        <dbReference type="ARBA" id="ARBA00022630"/>
    </source>
</evidence>
<dbReference type="GO" id="GO:0050660">
    <property type="term" value="F:flavin adenine dinucleotide binding"/>
    <property type="evidence" value="ECO:0007669"/>
    <property type="project" value="InterPro"/>
</dbReference>
<dbReference type="InterPro" id="IPR006091">
    <property type="entry name" value="Acyl-CoA_Oxase/DH_mid-dom"/>
</dbReference>
<dbReference type="PIRSF" id="PIRSF016578">
    <property type="entry name" value="HsaA"/>
    <property type="match status" value="1"/>
</dbReference>
<dbReference type="Pfam" id="PF00441">
    <property type="entry name" value="Acyl-CoA_dh_1"/>
    <property type="match status" value="1"/>
</dbReference>
<comment type="cofactor">
    <cofactor evidence="1 6">
        <name>FAD</name>
        <dbReference type="ChEBI" id="CHEBI:57692"/>
    </cofactor>
</comment>
<name>A0A2U1K6K5_9BACI</name>
<proteinExistence type="inferred from homology"/>
<dbReference type="SUPFAM" id="SSF47203">
    <property type="entry name" value="Acyl-CoA dehydrogenase C-terminal domain-like"/>
    <property type="match status" value="1"/>
</dbReference>
<keyword evidence="11" id="KW-1185">Reference proteome</keyword>
<dbReference type="InterPro" id="IPR009075">
    <property type="entry name" value="AcylCo_DH/oxidase_C"/>
</dbReference>
<dbReference type="PANTHER" id="PTHR43884:SF12">
    <property type="entry name" value="ISOVALERYL-COA DEHYDROGENASE, MITOCHONDRIAL-RELATED"/>
    <property type="match status" value="1"/>
</dbReference>
<evidence type="ECO:0000256" key="6">
    <source>
        <dbReference type="RuleBase" id="RU362125"/>
    </source>
</evidence>
<evidence type="ECO:0000256" key="2">
    <source>
        <dbReference type="ARBA" id="ARBA00009347"/>
    </source>
</evidence>
<dbReference type="InterPro" id="IPR046373">
    <property type="entry name" value="Acyl-CoA_Oxase/DH_mid-dom_sf"/>
</dbReference>
<sequence>MPYAPYFTEEHDRFREEIRNFFETEVRPFADEWEEQGYFPRSILKRMGELGYLGLSYPKEIGGRGGDYFMSVVMAEEKARCGTGGFGMGIAVQTDMATPPILEFGTEDQIERFLIPAIRGDKLACLGITEPNHGSDVQSIETRAVRDGDEWVINGSKLYITNGPRADFITLVTRTSDAPGYKGISLFLVEMDRPGITVAKKLDKVGMRSSDTAELVFEDVRVPKENLLGEEGKGFYHIMWELQGERIISAAGGVGGAQYTFERAYQYFKDTYSPETPQYYVTLQKLAEIATEIEAVRQLVYATAYRFWRREAPALEISMAKLAASQLGHKVADFAIQIFGENGIDMDYGVERAWRDSRLSRIGAGTDEIMKGIISKGIGVI</sequence>
<dbReference type="PANTHER" id="PTHR43884">
    <property type="entry name" value="ACYL-COA DEHYDROGENASE"/>
    <property type="match status" value="1"/>
</dbReference>
<feature type="domain" description="Acyl-CoA dehydrogenase/oxidase N-terminal" evidence="9">
    <location>
        <begin position="8"/>
        <end position="121"/>
    </location>
</feature>
<dbReference type="Proteomes" id="UP000245998">
    <property type="component" value="Unassembled WGS sequence"/>
</dbReference>
<keyword evidence="4 6" id="KW-0274">FAD</keyword>
<evidence type="ECO:0000259" key="7">
    <source>
        <dbReference type="Pfam" id="PF00441"/>
    </source>
</evidence>
<dbReference type="Pfam" id="PF02771">
    <property type="entry name" value="Acyl-CoA_dh_N"/>
    <property type="match status" value="1"/>
</dbReference>
<dbReference type="Pfam" id="PF02770">
    <property type="entry name" value="Acyl-CoA_dh_M"/>
    <property type="match status" value="1"/>
</dbReference>
<dbReference type="EMBL" id="QCZG01000005">
    <property type="protein sequence ID" value="PWA12799.1"/>
    <property type="molecule type" value="Genomic_DNA"/>
</dbReference>
<gene>
    <name evidence="10" type="ORF">DCC39_03895</name>
</gene>
<evidence type="ECO:0000256" key="1">
    <source>
        <dbReference type="ARBA" id="ARBA00001974"/>
    </source>
</evidence>
<dbReference type="RefSeq" id="WP_116553580.1">
    <property type="nucleotide sequence ID" value="NZ_QCZG01000005.1"/>
</dbReference>
<dbReference type="InterPro" id="IPR013786">
    <property type="entry name" value="AcylCoA_DH/ox_N"/>
</dbReference>
<dbReference type="FunFam" id="2.40.110.10:FF:000002">
    <property type="entry name" value="Acyl-CoA dehydrogenase fadE12"/>
    <property type="match status" value="1"/>
</dbReference>
<evidence type="ECO:0000313" key="10">
    <source>
        <dbReference type="EMBL" id="PWA12799.1"/>
    </source>
</evidence>
<feature type="domain" description="Acyl-CoA dehydrogenase/oxidase C-terminal" evidence="7">
    <location>
        <begin position="232"/>
        <end position="378"/>
    </location>
</feature>
<dbReference type="GO" id="GO:0003995">
    <property type="term" value="F:acyl-CoA dehydrogenase activity"/>
    <property type="evidence" value="ECO:0007669"/>
    <property type="project" value="TreeGrafter"/>
</dbReference>
<feature type="domain" description="Acyl-CoA oxidase/dehydrogenase middle" evidence="8">
    <location>
        <begin position="125"/>
        <end position="220"/>
    </location>
</feature>
<accession>A0A2U1K6K5</accession>
<protein>
    <submittedName>
        <fullName evidence="10">Acyl-CoA dehydrogenase</fullName>
    </submittedName>
</protein>
<evidence type="ECO:0000259" key="9">
    <source>
        <dbReference type="Pfam" id="PF02771"/>
    </source>
</evidence>
<dbReference type="InterPro" id="IPR036250">
    <property type="entry name" value="AcylCo_DH-like_C"/>
</dbReference>
<dbReference type="Gene3D" id="2.40.110.10">
    <property type="entry name" value="Butyryl-CoA Dehydrogenase, subunit A, domain 2"/>
    <property type="match status" value="1"/>
</dbReference>
<dbReference type="Gene3D" id="1.10.540.10">
    <property type="entry name" value="Acyl-CoA dehydrogenase/oxidase, N-terminal domain"/>
    <property type="match status" value="1"/>
</dbReference>
<dbReference type="SUPFAM" id="SSF56645">
    <property type="entry name" value="Acyl-CoA dehydrogenase NM domain-like"/>
    <property type="match status" value="1"/>
</dbReference>
<dbReference type="AlphaFoldDB" id="A0A2U1K6K5"/>
<evidence type="ECO:0000313" key="11">
    <source>
        <dbReference type="Proteomes" id="UP000245998"/>
    </source>
</evidence>
<dbReference type="OrthoDB" id="9802447at2"/>
<dbReference type="Gene3D" id="1.20.140.10">
    <property type="entry name" value="Butyryl-CoA Dehydrogenase, subunit A, domain 3"/>
    <property type="match status" value="1"/>
</dbReference>
<keyword evidence="5 6" id="KW-0560">Oxidoreductase</keyword>
<evidence type="ECO:0000256" key="5">
    <source>
        <dbReference type="ARBA" id="ARBA00023002"/>
    </source>
</evidence>
<evidence type="ECO:0000256" key="4">
    <source>
        <dbReference type="ARBA" id="ARBA00022827"/>
    </source>
</evidence>
<comment type="caution">
    <text evidence="10">The sequence shown here is derived from an EMBL/GenBank/DDBJ whole genome shotgun (WGS) entry which is preliminary data.</text>
</comment>
<keyword evidence="3 6" id="KW-0285">Flavoprotein</keyword>
<reference evidence="10 11" key="1">
    <citation type="submission" date="2018-04" db="EMBL/GenBank/DDBJ databases">
        <title>Camelliibacillus theae gen. nov., sp. nov., isolated from Pu'er tea.</title>
        <authorList>
            <person name="Niu L."/>
        </authorList>
    </citation>
    <scope>NUCLEOTIDE SEQUENCE [LARGE SCALE GENOMIC DNA]</scope>
    <source>
        <strain evidence="10 11">T8</strain>
    </source>
</reference>
<dbReference type="InterPro" id="IPR037069">
    <property type="entry name" value="AcylCoA_DH/ox_N_sf"/>
</dbReference>